<dbReference type="AlphaFoldDB" id="A0A149RU76"/>
<dbReference type="InterPro" id="IPR027417">
    <property type="entry name" value="P-loop_NTPase"/>
</dbReference>
<evidence type="ECO:0000313" key="1">
    <source>
        <dbReference type="EMBL" id="KXV17904.1"/>
    </source>
</evidence>
<accession>A0A149RU76</accession>
<comment type="caution">
    <text evidence="1">The sequence shown here is derived from an EMBL/GenBank/DDBJ whole genome shotgun (WGS) entry which is preliminary data.</text>
</comment>
<sequence length="311" mass="35773">MKRLFILAGFHKTGTSSVQRILSTLHEQEKLKENPSLHYFEAGRMQNWVSHSGVVYDLLANNRESLRKMQEEAKLSRSETGVISSEDFSYLFSCGVLQETIDAFPDLDVHLVYFVRAHDKWIESMYNEDVKRMRVNCEISDYIQSKINSFSFLKAINFSERFIKKENIHVFIFDPKTFSSNIVDLLGVGDIWDGQTPWDNPSLSVNCVELLRHMSMEYPELVHNVEMLIDNLYRLQGHLGLETDLSFMSSDHNAMIFNHYFEESIGLSELSGGPSIPFWTPRTGLFITQSQQSRALEFMKTVISGDIKGMG</sequence>
<dbReference type="RefSeq" id="WP_061507673.1">
    <property type="nucleotide sequence ID" value="NZ_LHZF01000143.1"/>
</dbReference>
<dbReference type="InterPro" id="IPR040632">
    <property type="entry name" value="Sulfotransfer_4"/>
</dbReference>
<dbReference type="Pfam" id="PF17784">
    <property type="entry name" value="Sulfotransfer_4"/>
    <property type="match status" value="1"/>
</dbReference>
<evidence type="ECO:0000313" key="2">
    <source>
        <dbReference type="Proteomes" id="UP000075526"/>
    </source>
</evidence>
<gene>
    <name evidence="1" type="ORF">AD933_03835</name>
</gene>
<dbReference type="PATRIC" id="fig|178901.13.peg.2648"/>
<dbReference type="Gene3D" id="3.40.50.300">
    <property type="entry name" value="P-loop containing nucleotide triphosphate hydrolases"/>
    <property type="match status" value="1"/>
</dbReference>
<organism evidence="1 2">
    <name type="scientific">Acetobacter malorum</name>
    <dbReference type="NCBI Taxonomy" id="178901"/>
    <lineage>
        <taxon>Bacteria</taxon>
        <taxon>Pseudomonadati</taxon>
        <taxon>Pseudomonadota</taxon>
        <taxon>Alphaproteobacteria</taxon>
        <taxon>Acetobacterales</taxon>
        <taxon>Acetobacteraceae</taxon>
        <taxon>Acetobacter</taxon>
    </lineage>
</organism>
<name>A0A149RU76_9PROT</name>
<reference evidence="1 2" key="1">
    <citation type="submission" date="2015-06" db="EMBL/GenBank/DDBJ databases">
        <title>Improved classification and identification of acetic acid bacteria using matrix-assisted laser desorption/ionization time-of-flight mass spectrometry; Gluconobacter nephelii and Gluconobacter uchimurae are later heterotypic synonyms of Gluconobacter japonicus and Gluconobacter oxydans, respectively.</title>
        <authorList>
            <person name="Li L."/>
            <person name="Cleenwerck I."/>
            <person name="De Vuyst L."/>
            <person name="Vandamme P."/>
        </authorList>
    </citation>
    <scope>NUCLEOTIDE SEQUENCE [LARGE SCALE GENOMIC DNA]</scope>
    <source>
        <strain evidence="1 2">LMG 1552</strain>
    </source>
</reference>
<dbReference type="EMBL" id="LHZF01000143">
    <property type="protein sequence ID" value="KXV17904.1"/>
    <property type="molecule type" value="Genomic_DNA"/>
</dbReference>
<dbReference type="Proteomes" id="UP000075526">
    <property type="component" value="Unassembled WGS sequence"/>
</dbReference>
<evidence type="ECO:0008006" key="3">
    <source>
        <dbReference type="Google" id="ProtNLM"/>
    </source>
</evidence>
<proteinExistence type="predicted"/>
<protein>
    <recommendedName>
        <fullName evidence="3">Sulfotransferase domain-containing protein</fullName>
    </recommendedName>
</protein>
<dbReference type="SUPFAM" id="SSF52540">
    <property type="entry name" value="P-loop containing nucleoside triphosphate hydrolases"/>
    <property type="match status" value="1"/>
</dbReference>